<dbReference type="Proteomes" id="UP001054945">
    <property type="component" value="Unassembled WGS sequence"/>
</dbReference>
<evidence type="ECO:0000256" key="3">
    <source>
        <dbReference type="ARBA" id="ARBA00022833"/>
    </source>
</evidence>
<evidence type="ECO:0000256" key="2">
    <source>
        <dbReference type="ARBA" id="ARBA00022771"/>
    </source>
</evidence>
<feature type="region of interest" description="Disordered" evidence="4">
    <location>
        <begin position="363"/>
        <end position="410"/>
    </location>
</feature>
<name>A0AAV4VAD1_CAEEX</name>
<proteinExistence type="predicted"/>
<dbReference type="EMBL" id="BPLR01014197">
    <property type="protein sequence ID" value="GIY67076.1"/>
    <property type="molecule type" value="Genomic_DNA"/>
</dbReference>
<evidence type="ECO:0000313" key="6">
    <source>
        <dbReference type="Proteomes" id="UP001054945"/>
    </source>
</evidence>
<dbReference type="Gene3D" id="3.90.980.20">
    <property type="match status" value="1"/>
</dbReference>
<evidence type="ECO:0000256" key="4">
    <source>
        <dbReference type="SAM" id="MobiDB-lite"/>
    </source>
</evidence>
<feature type="region of interest" description="Disordered" evidence="4">
    <location>
        <begin position="259"/>
        <end position="288"/>
    </location>
</feature>
<evidence type="ECO:0000256" key="1">
    <source>
        <dbReference type="ARBA" id="ARBA00022723"/>
    </source>
</evidence>
<dbReference type="PROSITE" id="PS01359">
    <property type="entry name" value="ZF_PHD_1"/>
    <property type="match status" value="1"/>
</dbReference>
<accession>A0AAV4VAD1</accession>
<keyword evidence="2" id="KW-0863">Zinc-finger</keyword>
<comment type="caution">
    <text evidence="5">The sequence shown here is derived from an EMBL/GenBank/DDBJ whole genome shotgun (WGS) entry which is preliminary data.</text>
</comment>
<gene>
    <name evidence="5" type="primary">MTF2</name>
    <name evidence="5" type="ORF">CEXT_665982</name>
</gene>
<sequence length="429" mass="49588">MECGRKSEQKMADTVEIELHISQRDWHVTIQRVPLIVYQPQFVIVFMLIEILKTDQLCFVIEKKMKDIHKTTQCYCGQSGDEKMNMLYCVKCKHWLHEECVKCLDLPVLLGDRFYILICSVCNAGSECLARVEMTWCDLIHLVLYNLSVTHKKKYFDLDESIIPFIADNWERLRVFGPINNVKPEQRKVKILETLHKNSKRFKCGREIKKSKNIFCLRQKVPPESPSVQASAVKVKNDSVMWEFLVKERPYHILKFKKSKRTKETTKNKKSKPKQNGKLQQTTQSHSKEIISKCRGGLPYNENGIHKPKNHRAKRTNVHAFNEESAKQGLLDSLIPVPSDFTQNNPFLQSNISNRTNCHPCKRKLNGEQTDSQKPSKLANLGLPKNDSEKSLDTKDNLSQTNGKPNGVRVVGKRITSNGKVQYLLQRNR</sequence>
<keyword evidence="3" id="KW-0862">Zinc</keyword>
<keyword evidence="1" id="KW-0479">Metal-binding</keyword>
<dbReference type="InterPro" id="IPR019786">
    <property type="entry name" value="Zinc_finger_PHD-type_CS"/>
</dbReference>
<dbReference type="SUPFAM" id="SSF57903">
    <property type="entry name" value="FYVE/PHD zinc finger"/>
    <property type="match status" value="1"/>
</dbReference>
<evidence type="ECO:0000313" key="5">
    <source>
        <dbReference type="EMBL" id="GIY67076.1"/>
    </source>
</evidence>
<dbReference type="AlphaFoldDB" id="A0AAV4VAD1"/>
<dbReference type="InterPro" id="IPR011011">
    <property type="entry name" value="Znf_FYVE_PHD"/>
</dbReference>
<keyword evidence="6" id="KW-1185">Reference proteome</keyword>
<feature type="compositionally biased region" description="Basic and acidic residues" evidence="4">
    <location>
        <begin position="386"/>
        <end position="396"/>
    </location>
</feature>
<reference evidence="5 6" key="1">
    <citation type="submission" date="2021-06" db="EMBL/GenBank/DDBJ databases">
        <title>Caerostris extrusa draft genome.</title>
        <authorList>
            <person name="Kono N."/>
            <person name="Arakawa K."/>
        </authorList>
    </citation>
    <scope>NUCLEOTIDE SEQUENCE [LARGE SCALE GENOMIC DNA]</scope>
</reference>
<protein>
    <submittedName>
        <fullName evidence="5">Metal-response element-binding transcription factor 2</fullName>
    </submittedName>
</protein>
<organism evidence="5 6">
    <name type="scientific">Caerostris extrusa</name>
    <name type="common">Bark spider</name>
    <name type="synonym">Caerostris bankana</name>
    <dbReference type="NCBI Taxonomy" id="172846"/>
    <lineage>
        <taxon>Eukaryota</taxon>
        <taxon>Metazoa</taxon>
        <taxon>Ecdysozoa</taxon>
        <taxon>Arthropoda</taxon>
        <taxon>Chelicerata</taxon>
        <taxon>Arachnida</taxon>
        <taxon>Araneae</taxon>
        <taxon>Araneomorphae</taxon>
        <taxon>Entelegynae</taxon>
        <taxon>Araneoidea</taxon>
        <taxon>Araneidae</taxon>
        <taxon>Caerostris</taxon>
    </lineage>
</organism>
<dbReference type="GO" id="GO:0008270">
    <property type="term" value="F:zinc ion binding"/>
    <property type="evidence" value="ECO:0007669"/>
    <property type="project" value="UniProtKB-KW"/>
</dbReference>